<dbReference type="Pfam" id="PF14905">
    <property type="entry name" value="OMP_b-brl_3"/>
    <property type="match status" value="1"/>
</dbReference>
<keyword evidence="2" id="KW-0472">Membrane</keyword>
<evidence type="ECO:0000256" key="2">
    <source>
        <dbReference type="ARBA" id="ARBA00023136"/>
    </source>
</evidence>
<reference evidence="5 6" key="1">
    <citation type="journal article" date="2015" name="Stand. Genomic Sci.">
        <title>Genomic Encyclopedia of Bacterial and Archaeal Type Strains, Phase III: the genomes of soil and plant-associated and newly described type strains.</title>
        <authorList>
            <person name="Whitman W.B."/>
            <person name="Woyke T."/>
            <person name="Klenk H.P."/>
            <person name="Zhou Y."/>
            <person name="Lilburn T.G."/>
            <person name="Beck B.J."/>
            <person name="De Vos P."/>
            <person name="Vandamme P."/>
            <person name="Eisen J.A."/>
            <person name="Garrity G."/>
            <person name="Hugenholtz P."/>
            <person name="Kyrpides N.C."/>
        </authorList>
    </citation>
    <scope>NUCLEOTIDE SEQUENCE [LARGE SCALE GENOMIC DNA]</scope>
    <source>
        <strain evidence="5 6">CGMCC 1.6844</strain>
    </source>
</reference>
<dbReference type="Proteomes" id="UP000315312">
    <property type="component" value="Unassembled WGS sequence"/>
</dbReference>
<gene>
    <name evidence="5" type="ORF">IP97_00560</name>
</gene>
<organism evidence="5 6">
    <name type="scientific">Flavobacterium cheniae</name>
    <dbReference type="NCBI Taxonomy" id="295428"/>
    <lineage>
        <taxon>Bacteria</taxon>
        <taxon>Pseudomonadati</taxon>
        <taxon>Bacteroidota</taxon>
        <taxon>Flavobacteriia</taxon>
        <taxon>Flavobacteriales</taxon>
        <taxon>Flavobacteriaceae</taxon>
        <taxon>Flavobacterium</taxon>
    </lineage>
</organism>
<dbReference type="PANTHER" id="PTHR40980:SF4">
    <property type="entry name" value="TONB-DEPENDENT RECEPTOR-LIKE BETA-BARREL DOMAIN-CONTAINING PROTEIN"/>
    <property type="match status" value="1"/>
</dbReference>
<dbReference type="InterPro" id="IPR041700">
    <property type="entry name" value="OMP_b-brl_3"/>
</dbReference>
<dbReference type="InterPro" id="IPR036942">
    <property type="entry name" value="Beta-barrel_TonB_sf"/>
</dbReference>
<name>A0A562KP41_9FLAO</name>
<dbReference type="RefSeq" id="WP_133609800.1">
    <property type="nucleotide sequence ID" value="NZ_SNZC01000003.1"/>
</dbReference>
<keyword evidence="5" id="KW-0675">Receptor</keyword>
<sequence>MRNFLIFLSFLTFQFSIAQEETSKDSIKTTELNEVVVQSKKKSIEQKADRTIFDFSEQSHLNSGSVMEGLKKLPGLIVSDVAGMMYQGKQLEVFMDARPLNIFSNELTSYLESMPANSIEKVEIITQPGAEFPATSGGAIINIVTSKNAKKYLSATYSNGYSYTKYDKSRHRFNNSLLVNAKNKWFGWQVQLGQNFNQGYQRTNFENETTVLSKNTTDRENRFYFFKTGLKFDLKKDRFLVNYDFTTSNNNALIDASGFGFVTSDKSKNKLNRNDVALNYQKRFDDATKKLDFRFNVNSVNNNFDLNNRVSGNSVLDNGYNQLFYQFKTDYSQEFSFLEKTKFSTGVLADKLEFEALNLGVTNLDYQRTTLAAYSEFQSTYKKFDFILGGRLESYAIDGNTDTDELIPFNQTRFFPNASIQYNIIPQVFVNANYNKKISLPNTSALNPNNTNYQNPNVSFFGNPNLEPTIFDNYEFKISAFEYFFIGYSRSDANNQVMNRIITDGDGAASISENIPQVTIHNFNFGLPVPYMLFTKGLKETLKFDFNPDEINFLYLYVGHQKHILPEVSGKGLWFFNAMSQIVLPSKIKFTATYNTSSTGGNYFYYENRVPFSQQFDVTFAKKFLDNNLSVSVYCNDIFNTNKQGFNALGTNLVYESKNDSRRVGITLNYKIPTKNKLAKEEGNILNNDKKEDQPAIGN</sequence>
<feature type="domain" description="Outer membrane protein beta-barrel" evidence="4">
    <location>
        <begin position="282"/>
        <end position="670"/>
    </location>
</feature>
<evidence type="ECO:0000313" key="5">
    <source>
        <dbReference type="EMBL" id="TWH97134.1"/>
    </source>
</evidence>
<dbReference type="GO" id="GO:0009279">
    <property type="term" value="C:cell outer membrane"/>
    <property type="evidence" value="ECO:0007669"/>
    <property type="project" value="UniProtKB-SubCell"/>
</dbReference>
<dbReference type="OrthoDB" id="721920at2"/>
<evidence type="ECO:0000313" key="6">
    <source>
        <dbReference type="Proteomes" id="UP000315312"/>
    </source>
</evidence>
<dbReference type="PANTHER" id="PTHR40980">
    <property type="entry name" value="PLUG DOMAIN-CONTAINING PROTEIN"/>
    <property type="match status" value="1"/>
</dbReference>
<protein>
    <submittedName>
        <fullName evidence="5">Outer membrane receptor protein involved in Fe transport</fullName>
    </submittedName>
</protein>
<evidence type="ECO:0000256" key="1">
    <source>
        <dbReference type="ARBA" id="ARBA00004442"/>
    </source>
</evidence>
<comment type="caution">
    <text evidence="5">The sequence shown here is derived from an EMBL/GenBank/DDBJ whole genome shotgun (WGS) entry which is preliminary data.</text>
</comment>
<dbReference type="Gene3D" id="2.40.170.20">
    <property type="entry name" value="TonB-dependent receptor, beta-barrel domain"/>
    <property type="match status" value="1"/>
</dbReference>
<dbReference type="EMBL" id="VLKM01000002">
    <property type="protein sequence ID" value="TWH97134.1"/>
    <property type="molecule type" value="Genomic_DNA"/>
</dbReference>
<dbReference type="SUPFAM" id="SSF56935">
    <property type="entry name" value="Porins"/>
    <property type="match status" value="1"/>
</dbReference>
<dbReference type="AlphaFoldDB" id="A0A562KP41"/>
<proteinExistence type="predicted"/>
<comment type="subcellular location">
    <subcellularLocation>
        <location evidence="1">Cell outer membrane</location>
    </subcellularLocation>
</comment>
<accession>A0A562KP41</accession>
<evidence type="ECO:0000256" key="3">
    <source>
        <dbReference type="ARBA" id="ARBA00023237"/>
    </source>
</evidence>
<keyword evidence="3" id="KW-0998">Cell outer membrane</keyword>
<evidence type="ECO:0000259" key="4">
    <source>
        <dbReference type="Pfam" id="PF14905"/>
    </source>
</evidence>
<keyword evidence="6" id="KW-1185">Reference proteome</keyword>